<feature type="binding site" evidence="5">
    <location>
        <begin position="169"/>
        <end position="173"/>
    </location>
    <ligand>
        <name>ATP</name>
        <dbReference type="ChEBI" id="CHEBI:30616"/>
    </ligand>
</feature>
<proteinExistence type="inferred from homology"/>
<accession>A0A840SEN9</accession>
<dbReference type="KEGG" id="trc:DYE49_07765"/>
<keyword evidence="3 5" id="KW-0418">Kinase</keyword>
<protein>
    <submittedName>
        <fullName evidence="7">Protein arginine kinase</fullName>
        <ecNumber evidence="7">2.7.14.1</ecNumber>
    </submittedName>
</protein>
<feature type="binding site" evidence="5">
    <location>
        <begin position="25"/>
        <end position="29"/>
    </location>
    <ligand>
        <name>ATP</name>
        <dbReference type="ChEBI" id="CHEBI:30616"/>
    </ligand>
</feature>
<dbReference type="EC" id="2.7.14.1" evidence="7"/>
<evidence type="ECO:0000256" key="2">
    <source>
        <dbReference type="ARBA" id="ARBA00022741"/>
    </source>
</evidence>
<dbReference type="SUPFAM" id="SSF55931">
    <property type="entry name" value="Glutamine synthetase/guanido kinase"/>
    <property type="match status" value="1"/>
</dbReference>
<reference evidence="7 9" key="2">
    <citation type="submission" date="2020-08" db="EMBL/GenBank/DDBJ databases">
        <title>Genomic Encyclopedia of Type Strains, Phase IV (KMG-IV): sequencing the most valuable type-strain genomes for metagenomic binning, comparative biology and taxonomic classification.</title>
        <authorList>
            <person name="Goeker M."/>
        </authorList>
    </citation>
    <scope>NUCLEOTIDE SEQUENCE [LARGE SCALE GENOMIC DNA]</scope>
    <source>
        <strain evidence="7 9">DSM 103679</strain>
    </source>
</reference>
<dbReference type="Gene3D" id="3.30.590.10">
    <property type="entry name" value="Glutamine synthetase/guanido kinase, catalytic domain"/>
    <property type="match status" value="1"/>
</dbReference>
<reference evidence="8 10" key="1">
    <citation type="submission" date="2018-08" db="EMBL/GenBank/DDBJ databases">
        <title>The first complete genome of Treponema rectale (CHPAT), a commensal spirochete of the bovine rectum.</title>
        <authorList>
            <person name="Staton G.J."/>
            <person name="Clegg S.R."/>
            <person name="Carter S.D."/>
            <person name="Radford A.D."/>
            <person name="Darby A."/>
            <person name="Hall N."/>
            <person name="Birtles R.J."/>
            <person name="Evans N.J."/>
        </authorList>
    </citation>
    <scope>NUCLEOTIDE SEQUENCE [LARGE SCALE GENOMIC DNA]</scope>
    <source>
        <strain evidence="8 10">CHPA</strain>
    </source>
</reference>
<evidence type="ECO:0000313" key="8">
    <source>
        <dbReference type="EMBL" id="QOS40360.1"/>
    </source>
</evidence>
<gene>
    <name evidence="8" type="ORF">DYE49_07765</name>
    <name evidence="7" type="ORF">HNP77_000266</name>
</gene>
<keyword evidence="1 5" id="KW-0808">Transferase</keyword>
<dbReference type="PROSITE" id="PS51510">
    <property type="entry name" value="PHOSPHAGEN_KINASE_C"/>
    <property type="match status" value="1"/>
</dbReference>
<dbReference type="InterPro" id="IPR022414">
    <property type="entry name" value="ATP-guanido_PTrfase_cat"/>
</dbReference>
<feature type="domain" description="Phosphagen kinase C-terminal" evidence="6">
    <location>
        <begin position="22"/>
        <end position="258"/>
    </location>
</feature>
<evidence type="ECO:0000256" key="3">
    <source>
        <dbReference type="ARBA" id="ARBA00022777"/>
    </source>
</evidence>
<evidence type="ECO:0000259" key="6">
    <source>
        <dbReference type="PROSITE" id="PS51510"/>
    </source>
</evidence>
<keyword evidence="4 5" id="KW-0067">ATP-binding</keyword>
<dbReference type="GO" id="GO:1990424">
    <property type="term" value="F:protein arginine kinase activity"/>
    <property type="evidence" value="ECO:0007669"/>
    <property type="project" value="UniProtKB-EC"/>
</dbReference>
<dbReference type="GO" id="GO:0004111">
    <property type="term" value="F:creatine kinase activity"/>
    <property type="evidence" value="ECO:0007669"/>
    <property type="project" value="InterPro"/>
</dbReference>
<dbReference type="GO" id="GO:0005615">
    <property type="term" value="C:extracellular space"/>
    <property type="evidence" value="ECO:0007669"/>
    <property type="project" value="TreeGrafter"/>
</dbReference>
<dbReference type="GO" id="GO:0046314">
    <property type="term" value="P:phosphocreatine biosynthetic process"/>
    <property type="evidence" value="ECO:0007669"/>
    <property type="project" value="InterPro"/>
</dbReference>
<comment type="caution">
    <text evidence="5">Lacks conserved residue(s) required for the propagation of feature annotation.</text>
</comment>
<evidence type="ECO:0000313" key="7">
    <source>
        <dbReference type="EMBL" id="MBB5217922.1"/>
    </source>
</evidence>
<evidence type="ECO:0000256" key="5">
    <source>
        <dbReference type="PROSITE-ProRule" id="PRU00843"/>
    </source>
</evidence>
<keyword evidence="9" id="KW-1185">Reference proteome</keyword>
<dbReference type="Pfam" id="PF00217">
    <property type="entry name" value="ATP-gua_Ptrans"/>
    <property type="match status" value="1"/>
</dbReference>
<dbReference type="Proteomes" id="UP000593591">
    <property type="component" value="Chromosome"/>
</dbReference>
<dbReference type="InterPro" id="IPR000749">
    <property type="entry name" value="ATP-guanido_PTrfase"/>
</dbReference>
<dbReference type="EMBL" id="CP031517">
    <property type="protein sequence ID" value="QOS40360.1"/>
    <property type="molecule type" value="Genomic_DNA"/>
</dbReference>
<evidence type="ECO:0000256" key="4">
    <source>
        <dbReference type="ARBA" id="ARBA00022840"/>
    </source>
</evidence>
<feature type="binding site" evidence="5">
    <location>
        <begin position="200"/>
        <end position="205"/>
    </location>
    <ligand>
        <name>ATP</name>
        <dbReference type="ChEBI" id="CHEBI:30616"/>
    </ligand>
</feature>
<evidence type="ECO:0000313" key="9">
    <source>
        <dbReference type="Proteomes" id="UP000578697"/>
    </source>
</evidence>
<dbReference type="PANTHER" id="PTHR11547:SF38">
    <property type="entry name" value="ARGININE KINASE 1-RELATED"/>
    <property type="match status" value="1"/>
</dbReference>
<organism evidence="7 9">
    <name type="scientific">Treponema rectale</name>
    <dbReference type="NCBI Taxonomy" id="744512"/>
    <lineage>
        <taxon>Bacteria</taxon>
        <taxon>Pseudomonadati</taxon>
        <taxon>Spirochaetota</taxon>
        <taxon>Spirochaetia</taxon>
        <taxon>Spirochaetales</taxon>
        <taxon>Treponemataceae</taxon>
        <taxon>Treponema</taxon>
    </lineage>
</organism>
<evidence type="ECO:0000256" key="1">
    <source>
        <dbReference type="ARBA" id="ARBA00022679"/>
    </source>
</evidence>
<dbReference type="InterPro" id="IPR014746">
    <property type="entry name" value="Gln_synth/guanido_kin_cat_dom"/>
</dbReference>
<dbReference type="RefSeq" id="WP_184651362.1">
    <property type="nucleotide sequence ID" value="NZ_JACHFR010000001.1"/>
</dbReference>
<dbReference type="PANTHER" id="PTHR11547">
    <property type="entry name" value="ARGININE OR CREATINE KINASE"/>
    <property type="match status" value="1"/>
</dbReference>
<evidence type="ECO:0000313" key="10">
    <source>
        <dbReference type="Proteomes" id="UP000593591"/>
    </source>
</evidence>
<name>A0A840SEN9_9SPIR</name>
<comment type="similarity">
    <text evidence="5">Belongs to the ATP:guanido phosphotransferase family.</text>
</comment>
<dbReference type="Proteomes" id="UP000578697">
    <property type="component" value="Unassembled WGS sequence"/>
</dbReference>
<dbReference type="GO" id="GO:0005524">
    <property type="term" value="F:ATP binding"/>
    <property type="evidence" value="ECO:0007669"/>
    <property type="project" value="UniProtKB-UniRule"/>
</dbReference>
<dbReference type="AlphaFoldDB" id="A0A840SEN9"/>
<sequence>MMKTESNLNDAWYAQCGSECDVALSTKVRLSRNLANFPFPARLSPGEGDRIQAILLDAFNKVDGENFHAINISALDKVSARIMAEREILDNELQTEGGIILRNDGRFSGVVNVRDHICISSYNAGFEVEKAYSAVSEFDDELQKYVQFAASYDFGYLNSSLVDSGSGMRICVRLHLPSLSLLKRIPALVRECSDDGFVLSASFGSGGASAITSLNSASSALGFFYNLENVSSVAGSELEQTAGMASEIKKIIDMERNARTQVFALMKSDIRNGMKRSVAIARASVFITLREAIDIISMLKFAKDLGVLSGIDDEQLHALLYRIQNGHLEFVMKSGSFKFENDVDENPVRKVEKLRALTLQETFENIVLSV</sequence>
<keyword evidence="2 5" id="KW-0547">Nucleotide-binding</keyword>
<dbReference type="EMBL" id="JACHFR010000001">
    <property type="protein sequence ID" value="MBB5217922.1"/>
    <property type="molecule type" value="Genomic_DNA"/>
</dbReference>